<dbReference type="SUPFAM" id="SSF51735">
    <property type="entry name" value="NAD(P)-binding Rossmann-fold domains"/>
    <property type="match status" value="1"/>
</dbReference>
<keyword evidence="4" id="KW-1185">Reference proteome</keyword>
<dbReference type="RefSeq" id="WP_162446090.1">
    <property type="nucleotide sequence ID" value="NZ_CP048222.1"/>
</dbReference>
<gene>
    <name evidence="3" type="ORF">GXP67_27400</name>
</gene>
<dbReference type="Pfam" id="PF13561">
    <property type="entry name" value="adh_short_C2"/>
    <property type="match status" value="1"/>
</dbReference>
<dbReference type="Gene3D" id="3.40.50.720">
    <property type="entry name" value="NAD(P)-binding Rossmann-like Domain"/>
    <property type="match status" value="1"/>
</dbReference>
<dbReference type="GO" id="GO:0047936">
    <property type="term" value="F:glucose 1-dehydrogenase [NAD(P)+] activity"/>
    <property type="evidence" value="ECO:0007669"/>
    <property type="project" value="UniProtKB-EC"/>
</dbReference>
<keyword evidence="2 3" id="KW-0560">Oxidoreductase</keyword>
<protein>
    <submittedName>
        <fullName evidence="3">Glucose 1-dehydrogenase</fullName>
        <ecNumber evidence="3">1.1.1.47</ecNumber>
    </submittedName>
</protein>
<comment type="similarity">
    <text evidence="1">Belongs to the short-chain dehydrogenases/reductases (SDR) family.</text>
</comment>
<evidence type="ECO:0000256" key="1">
    <source>
        <dbReference type="ARBA" id="ARBA00006484"/>
    </source>
</evidence>
<dbReference type="CDD" id="cd05233">
    <property type="entry name" value="SDR_c"/>
    <property type="match status" value="1"/>
</dbReference>
<dbReference type="PRINTS" id="PR00080">
    <property type="entry name" value="SDRFAMILY"/>
</dbReference>
<proteinExistence type="inferred from homology"/>
<name>A0A6C0GQA4_9BACT</name>
<evidence type="ECO:0000313" key="3">
    <source>
        <dbReference type="EMBL" id="QHT70107.1"/>
    </source>
</evidence>
<reference evidence="3 4" key="1">
    <citation type="submission" date="2020-01" db="EMBL/GenBank/DDBJ databases">
        <authorList>
            <person name="Kim M.K."/>
        </authorList>
    </citation>
    <scope>NUCLEOTIDE SEQUENCE [LARGE SCALE GENOMIC DNA]</scope>
    <source>
        <strain evidence="3 4">172606-1</strain>
    </source>
</reference>
<dbReference type="PANTHER" id="PTHR24321">
    <property type="entry name" value="DEHYDROGENASES, SHORT CHAIN"/>
    <property type="match status" value="1"/>
</dbReference>
<dbReference type="NCBIfam" id="NF009466">
    <property type="entry name" value="PRK12826.1-2"/>
    <property type="match status" value="1"/>
</dbReference>
<dbReference type="NCBIfam" id="NF005559">
    <property type="entry name" value="PRK07231.1"/>
    <property type="match status" value="1"/>
</dbReference>
<dbReference type="PRINTS" id="PR00081">
    <property type="entry name" value="GDHRDH"/>
</dbReference>
<evidence type="ECO:0000256" key="2">
    <source>
        <dbReference type="ARBA" id="ARBA00023002"/>
    </source>
</evidence>
<dbReference type="InterPro" id="IPR020904">
    <property type="entry name" value="Sc_DH/Rdtase_CS"/>
</dbReference>
<dbReference type="KEGG" id="rhoz:GXP67_27400"/>
<dbReference type="PANTHER" id="PTHR24321:SF8">
    <property type="entry name" value="ESTRADIOL 17-BETA-DEHYDROGENASE 8-RELATED"/>
    <property type="match status" value="1"/>
</dbReference>
<dbReference type="AlphaFoldDB" id="A0A6C0GQA4"/>
<dbReference type="InterPro" id="IPR036291">
    <property type="entry name" value="NAD(P)-bd_dom_sf"/>
</dbReference>
<sequence>MSFENKVALITGGASGIGKATAHTFAEKGVHVMIADIMEDAGFLLARELKAKGVKAGFVKVDVCQASEVENMVDITFNTFGRLDFCVNSAGIEGSRTRIDQYPEASFEQVMDVNVTGLWRCMKAQLPFLMKGQSGCIVNIASVAGLKGFPGHCAYAASKHAVIGLTKTAAMEFVRYNIRINAVCPGFTDTPMVEQVLQTDPAYMDKILKSIPMRRLANAREIADMVVYLCSAQATFITGQAFAVDGGITAM</sequence>
<dbReference type="EC" id="1.1.1.47" evidence="3"/>
<dbReference type="EMBL" id="CP048222">
    <property type="protein sequence ID" value="QHT70107.1"/>
    <property type="molecule type" value="Genomic_DNA"/>
</dbReference>
<dbReference type="Proteomes" id="UP000480178">
    <property type="component" value="Chromosome"/>
</dbReference>
<dbReference type="FunFam" id="3.40.50.720:FF:000084">
    <property type="entry name" value="Short-chain dehydrogenase reductase"/>
    <property type="match status" value="1"/>
</dbReference>
<evidence type="ECO:0000313" key="4">
    <source>
        <dbReference type="Proteomes" id="UP000480178"/>
    </source>
</evidence>
<accession>A0A6C0GQA4</accession>
<dbReference type="PROSITE" id="PS00061">
    <property type="entry name" value="ADH_SHORT"/>
    <property type="match status" value="1"/>
</dbReference>
<organism evidence="3 4">
    <name type="scientific">Rhodocytophaga rosea</name>
    <dbReference type="NCBI Taxonomy" id="2704465"/>
    <lineage>
        <taxon>Bacteria</taxon>
        <taxon>Pseudomonadati</taxon>
        <taxon>Bacteroidota</taxon>
        <taxon>Cytophagia</taxon>
        <taxon>Cytophagales</taxon>
        <taxon>Rhodocytophagaceae</taxon>
        <taxon>Rhodocytophaga</taxon>
    </lineage>
</organism>
<dbReference type="InterPro" id="IPR002347">
    <property type="entry name" value="SDR_fam"/>
</dbReference>